<evidence type="ECO:0000313" key="6">
    <source>
        <dbReference type="WBParaSite" id="maker-PairedContig_1498-snap-gene-2.31-mRNA-1"/>
    </source>
</evidence>
<dbReference type="Gene3D" id="2.60.120.680">
    <property type="entry name" value="GOLD domain"/>
    <property type="match status" value="1"/>
</dbReference>
<keyword evidence="1" id="KW-0007">Acetylation</keyword>
<dbReference type="InterPro" id="IPR000582">
    <property type="entry name" value="Acyl-CoA-binding_protein"/>
</dbReference>
<feature type="region of interest" description="Disordered" evidence="3">
    <location>
        <begin position="221"/>
        <end position="267"/>
    </location>
</feature>
<dbReference type="InterPro" id="IPR052269">
    <property type="entry name" value="Golgi-PI4KB_interaction"/>
</dbReference>
<feature type="domain" description="GOLD" evidence="4">
    <location>
        <begin position="283"/>
        <end position="421"/>
    </location>
</feature>
<evidence type="ECO:0000259" key="4">
    <source>
        <dbReference type="PROSITE" id="PS50866"/>
    </source>
</evidence>
<dbReference type="PANTHER" id="PTHR22973:SF12">
    <property type="entry name" value="LD35087P"/>
    <property type="match status" value="1"/>
</dbReference>
<feature type="domain" description="ACB" evidence="5">
    <location>
        <begin position="28"/>
        <end position="119"/>
    </location>
</feature>
<protein>
    <recommendedName>
        <fullName evidence="7">ACB domain-containing protein</fullName>
    </recommendedName>
</protein>
<dbReference type="STRING" id="6293.A0A1I8EEB0"/>
<dbReference type="PROSITE" id="PS51228">
    <property type="entry name" value="ACB_2"/>
    <property type="match status" value="1"/>
</dbReference>
<sequence length="423" mass="48374">MENRASERDGDMAIGETDLIMNKFGAPLEDIYKLAISFYRGRKHSCELMIPYEKRLLFMAYSKQVRYGPYDAAADDSGWFDLVGSDRTKAWKDLGNLSTSDAMSAFITLLDVVCPSFRDFVNEHLQSQMNLKSEEHQQDNVQSDASQAVNDLERFEAQRQQIQEALNRQTYHQFRAYAQQQFVGDPIQQEALIKQLQEQHYQQYMAQIYAQQAKVVGASPDSEFTSTKSVDGQNSAQNKVYSEKSGNRNQNSDVSDEEAANPAIAPASMWNRQDIMEFKTAIRKEGSESIIKVGHGETVTVRVPTHEEGSCLFWEFATDHYDIGFGVSVHVSESSDEEADEEFLQVELRSSDVESGSSVREKETDQNKPHVDEIVPIYRRDCHEEVYAGSHVYPGRGVYLLKFDNSYSLWRSKTLYYRVYYSN</sequence>
<dbReference type="PANTHER" id="PTHR22973">
    <property type="entry name" value="LD35087P"/>
    <property type="match status" value="1"/>
</dbReference>
<keyword evidence="2" id="KW-0175">Coiled coil</keyword>
<accession>A0A1I8EEB0</accession>
<evidence type="ECO:0000259" key="5">
    <source>
        <dbReference type="PROSITE" id="PS51228"/>
    </source>
</evidence>
<dbReference type="SUPFAM" id="SSF47027">
    <property type="entry name" value="Acyl-CoA binding protein"/>
    <property type="match status" value="1"/>
</dbReference>
<dbReference type="GO" id="GO:0000139">
    <property type="term" value="C:Golgi membrane"/>
    <property type="evidence" value="ECO:0007669"/>
    <property type="project" value="TreeGrafter"/>
</dbReference>
<dbReference type="GO" id="GO:0000062">
    <property type="term" value="F:fatty-acyl-CoA binding"/>
    <property type="evidence" value="ECO:0007669"/>
    <property type="project" value="InterPro"/>
</dbReference>
<feature type="coiled-coil region" evidence="2">
    <location>
        <begin position="138"/>
        <end position="165"/>
    </location>
</feature>
<dbReference type="InterPro" id="IPR009038">
    <property type="entry name" value="GOLD_dom"/>
</dbReference>
<dbReference type="AlphaFoldDB" id="A0A1I8EEB0"/>
<reference evidence="6" key="1">
    <citation type="submission" date="2016-11" db="UniProtKB">
        <authorList>
            <consortium name="WormBaseParasite"/>
        </authorList>
    </citation>
    <scope>IDENTIFICATION</scope>
    <source>
        <strain evidence="6">pt0022</strain>
    </source>
</reference>
<evidence type="ECO:0000256" key="1">
    <source>
        <dbReference type="ARBA" id="ARBA00022990"/>
    </source>
</evidence>
<evidence type="ECO:0000256" key="2">
    <source>
        <dbReference type="SAM" id="Coils"/>
    </source>
</evidence>
<dbReference type="Gene3D" id="1.20.80.10">
    <property type="match status" value="1"/>
</dbReference>
<dbReference type="SUPFAM" id="SSF101576">
    <property type="entry name" value="Supernatant protein factor (SPF), C-terminal domain"/>
    <property type="match status" value="1"/>
</dbReference>
<feature type="compositionally biased region" description="Polar residues" evidence="3">
    <location>
        <begin position="222"/>
        <end position="240"/>
    </location>
</feature>
<proteinExistence type="predicted"/>
<dbReference type="Pfam" id="PF13897">
    <property type="entry name" value="GOLD_2"/>
    <property type="match status" value="1"/>
</dbReference>
<dbReference type="InterPro" id="IPR035984">
    <property type="entry name" value="Acyl-CoA-binding_sf"/>
</dbReference>
<dbReference type="WBParaSite" id="maker-PairedContig_1498-snap-gene-2.31-mRNA-1">
    <property type="protein sequence ID" value="maker-PairedContig_1498-snap-gene-2.31-mRNA-1"/>
    <property type="gene ID" value="maker-PairedContig_1498-snap-gene-2.31"/>
</dbReference>
<dbReference type="InterPro" id="IPR014352">
    <property type="entry name" value="FERM/acyl-CoA-bd_prot_sf"/>
</dbReference>
<evidence type="ECO:0008006" key="7">
    <source>
        <dbReference type="Google" id="ProtNLM"/>
    </source>
</evidence>
<organism evidence="6">
    <name type="scientific">Wuchereria bancrofti</name>
    <dbReference type="NCBI Taxonomy" id="6293"/>
    <lineage>
        <taxon>Eukaryota</taxon>
        <taxon>Metazoa</taxon>
        <taxon>Ecdysozoa</taxon>
        <taxon>Nematoda</taxon>
        <taxon>Chromadorea</taxon>
        <taxon>Rhabditida</taxon>
        <taxon>Spirurina</taxon>
        <taxon>Spiruromorpha</taxon>
        <taxon>Filarioidea</taxon>
        <taxon>Onchocercidae</taxon>
        <taxon>Wuchereria</taxon>
    </lineage>
</organism>
<dbReference type="Pfam" id="PF00887">
    <property type="entry name" value="ACBP"/>
    <property type="match status" value="1"/>
</dbReference>
<dbReference type="InterPro" id="IPR036598">
    <property type="entry name" value="GOLD_dom_sf"/>
</dbReference>
<dbReference type="PROSITE" id="PS50866">
    <property type="entry name" value="GOLD"/>
    <property type="match status" value="1"/>
</dbReference>
<name>A0A1I8EEB0_WUCBA</name>
<evidence type="ECO:0000256" key="3">
    <source>
        <dbReference type="SAM" id="MobiDB-lite"/>
    </source>
</evidence>